<gene>
    <name evidence="4" type="ORF">FEMY_22510</name>
</gene>
<dbReference type="EMBL" id="LRRD01000088">
    <property type="protein sequence ID" value="KXW57228.1"/>
    <property type="molecule type" value="Genomic_DNA"/>
</dbReference>
<evidence type="ECO:0000256" key="1">
    <source>
        <dbReference type="SAM" id="MobiDB-lite"/>
    </source>
</evidence>
<proteinExistence type="predicted"/>
<feature type="domain" description="Potassium channel" evidence="3">
    <location>
        <begin position="134"/>
        <end position="204"/>
    </location>
</feature>
<protein>
    <recommendedName>
        <fullName evidence="3">Potassium channel domain-containing protein</fullName>
    </recommendedName>
</protein>
<evidence type="ECO:0000256" key="2">
    <source>
        <dbReference type="SAM" id="Phobius"/>
    </source>
</evidence>
<dbReference type="Proteomes" id="UP000075653">
    <property type="component" value="Unassembled WGS sequence"/>
</dbReference>
<evidence type="ECO:0000313" key="5">
    <source>
        <dbReference type="Proteomes" id="UP000075653"/>
    </source>
</evidence>
<comment type="caution">
    <text evidence="4">The sequence shown here is derived from an EMBL/GenBank/DDBJ whole genome shotgun (WGS) entry which is preliminary data.</text>
</comment>
<feature type="transmembrane region" description="Helical" evidence="2">
    <location>
        <begin position="77"/>
        <end position="99"/>
    </location>
</feature>
<keyword evidence="2" id="KW-0812">Transmembrane</keyword>
<keyword evidence="2" id="KW-0472">Membrane</keyword>
<dbReference type="InterPro" id="IPR013099">
    <property type="entry name" value="K_chnl_dom"/>
</dbReference>
<reference evidence="4 5" key="1">
    <citation type="submission" date="2016-01" db="EMBL/GenBank/DDBJ databases">
        <title>Genome sequence of the acidophilic iron oxidising Ferrovum strain Z-31.</title>
        <authorList>
            <person name="Poehlein A."/>
            <person name="Ullrich S.R."/>
            <person name="Schloemann M."/>
            <person name="Muehling M."/>
            <person name="Daniel R."/>
        </authorList>
    </citation>
    <scope>NUCLEOTIDE SEQUENCE [LARGE SCALE GENOMIC DNA]</scope>
    <source>
        <strain evidence="4 5">Z-31</strain>
    </source>
</reference>
<name>A0A149VVN3_9PROT</name>
<dbReference type="PATRIC" id="fig|1789004.3.peg.2367"/>
<dbReference type="STRING" id="1789004.FEMY_22510"/>
<evidence type="ECO:0000313" key="4">
    <source>
        <dbReference type="EMBL" id="KXW57228.1"/>
    </source>
</evidence>
<sequence>MGSLPVYYFQGVFSHFFVTGSCRKYCSSVKLLCIFQILWSARSYLAIIQRDATPDVHPMVALNPAPLITDVHPFLEIGLGLVMILLCMLIHSFGMYQVMHRFEVHWWRFARENHELRRQIYFFYLVFLILLTHLTEILSLALILHFMQAVPDMRTAFYLAGETYTSLGNGDVLLPMGWRQLSMFITMSGLLTFGWTTGVLANIVGKTYDAQFASVRDKPPPTTPPSKNGEGSVED</sequence>
<keyword evidence="2" id="KW-1133">Transmembrane helix</keyword>
<dbReference type="Pfam" id="PF07885">
    <property type="entry name" value="Ion_trans_2"/>
    <property type="match status" value="1"/>
</dbReference>
<feature type="region of interest" description="Disordered" evidence="1">
    <location>
        <begin position="214"/>
        <end position="235"/>
    </location>
</feature>
<accession>A0A149VVN3</accession>
<keyword evidence="5" id="KW-1185">Reference proteome</keyword>
<evidence type="ECO:0000259" key="3">
    <source>
        <dbReference type="Pfam" id="PF07885"/>
    </source>
</evidence>
<dbReference type="AlphaFoldDB" id="A0A149VVN3"/>
<organism evidence="4 5">
    <name type="scientific">Ferrovum myxofaciens</name>
    <dbReference type="NCBI Taxonomy" id="416213"/>
    <lineage>
        <taxon>Bacteria</taxon>
        <taxon>Pseudomonadati</taxon>
        <taxon>Pseudomonadota</taxon>
        <taxon>Betaproteobacteria</taxon>
        <taxon>Ferrovales</taxon>
        <taxon>Ferrovaceae</taxon>
        <taxon>Ferrovum</taxon>
    </lineage>
</organism>
<feature type="transmembrane region" description="Helical" evidence="2">
    <location>
        <begin position="120"/>
        <end position="147"/>
    </location>
</feature>
<feature type="transmembrane region" description="Helical" evidence="2">
    <location>
        <begin position="181"/>
        <end position="204"/>
    </location>
</feature>
<dbReference type="SUPFAM" id="SSF81324">
    <property type="entry name" value="Voltage-gated potassium channels"/>
    <property type="match status" value="1"/>
</dbReference>